<dbReference type="PANTHER" id="PTHR11362:SF13">
    <property type="entry name" value="PROTEIN TERMINAL FLOWER 1"/>
    <property type="match status" value="1"/>
</dbReference>
<accession>A0A1B1LTJ9</accession>
<name>A0A1B1LTJ9_PICWI</name>
<dbReference type="CDD" id="cd00866">
    <property type="entry name" value="PEBP_euk"/>
    <property type="match status" value="1"/>
</dbReference>
<evidence type="ECO:0000256" key="1">
    <source>
        <dbReference type="ARBA" id="ARBA00007091"/>
    </source>
</evidence>
<dbReference type="AlphaFoldDB" id="A0A1B1LTJ9"/>
<reference evidence="2" key="2">
    <citation type="submission" date="2016-05" db="EMBL/GenBank/DDBJ databases">
        <authorList>
            <person name="Lavstsen T."/>
            <person name="Jespersen J.S."/>
        </authorList>
    </citation>
    <scope>NUCLEOTIDE SEQUENCE</scope>
    <source>
        <strain evidence="2">3</strain>
    </source>
</reference>
<sequence length="176" mass="19655">MSRLTGPLTAGGVIGDVLDMFTPSIKMTVVYNSNMQVNNGFEFMPSAITAPPRVEVIGGDMRTFYTLIMTDPDSPSPSDPTEREYLYWMVTDIPGTTSNSFVCSGREMMSYEIPKPLIGIHRYVFSLFQQKGRQTVLPPSSRHHFNTRQFAQYNGLGLPVAAVYFNAQRETAARGR</sequence>
<proteinExistence type="inferred from homology"/>
<dbReference type="Pfam" id="PF01161">
    <property type="entry name" value="PBP"/>
    <property type="match status" value="1"/>
</dbReference>
<dbReference type="SUPFAM" id="SSF49777">
    <property type="entry name" value="PEBP-like"/>
    <property type="match status" value="1"/>
</dbReference>
<evidence type="ECO:0000313" key="2">
    <source>
        <dbReference type="EMBL" id="ANS56365.1"/>
    </source>
</evidence>
<dbReference type="InterPro" id="IPR035810">
    <property type="entry name" value="PEBP_euk"/>
</dbReference>
<comment type="similarity">
    <text evidence="1">Belongs to the phosphatidylethanolamine-binding protein family.</text>
</comment>
<dbReference type="PANTHER" id="PTHR11362">
    <property type="entry name" value="PHOSPHATIDYLETHANOLAMINE-BINDING PROTEIN"/>
    <property type="match status" value="1"/>
</dbReference>
<dbReference type="Gene3D" id="3.90.280.10">
    <property type="entry name" value="PEBP-like"/>
    <property type="match status" value="1"/>
</dbReference>
<dbReference type="InterPro" id="IPR036610">
    <property type="entry name" value="PEBP-like_sf"/>
</dbReference>
<reference evidence="2" key="1">
    <citation type="journal article" date="2016" name="New Phytol.">
        <title>Revisiting the phosphatidylethanolamine-binding protein (PEBP) gene family reveals cryptic FLOWERING LOCUS T gene homologs in gymnosperms and sheds new light on functional evolution.</title>
        <authorList>
            <person name="Liu Y.Y."/>
            <person name="Yang K.Z."/>
            <person name="Wei X.X."/>
            <person name="Wang X.Q."/>
        </authorList>
    </citation>
    <scope>NUCLEOTIDE SEQUENCE</scope>
    <source>
        <strain evidence="2">3</strain>
    </source>
</reference>
<protein>
    <submittedName>
        <fullName evidence="2">TFL1-like protein</fullName>
    </submittedName>
</protein>
<dbReference type="FunFam" id="3.90.280.10:FF:000001">
    <property type="entry name" value="Terminal flower 1"/>
    <property type="match status" value="1"/>
</dbReference>
<dbReference type="EMBL" id="KX270299">
    <property type="protein sequence ID" value="ANS56365.1"/>
    <property type="molecule type" value="Genomic_DNA"/>
</dbReference>
<organism evidence="2">
    <name type="scientific">Picea wilsonii</name>
    <name type="common">Wilson's spruce</name>
    <dbReference type="NCBI Taxonomy" id="162304"/>
    <lineage>
        <taxon>Eukaryota</taxon>
        <taxon>Viridiplantae</taxon>
        <taxon>Streptophyta</taxon>
        <taxon>Embryophyta</taxon>
        <taxon>Tracheophyta</taxon>
        <taxon>Spermatophyta</taxon>
        <taxon>Pinopsida</taxon>
        <taxon>Pinidae</taxon>
        <taxon>Conifers I</taxon>
        <taxon>Pinales</taxon>
        <taxon>Pinaceae</taxon>
        <taxon>Picea</taxon>
    </lineage>
</organism>
<dbReference type="InterPro" id="IPR008914">
    <property type="entry name" value="PEBP"/>
</dbReference>